<organism evidence="2 3">
    <name type="scientific">Melghirimyces profundicolus</name>
    <dbReference type="NCBI Taxonomy" id="1242148"/>
    <lineage>
        <taxon>Bacteria</taxon>
        <taxon>Bacillati</taxon>
        <taxon>Bacillota</taxon>
        <taxon>Bacilli</taxon>
        <taxon>Bacillales</taxon>
        <taxon>Thermoactinomycetaceae</taxon>
        <taxon>Melghirimyces</taxon>
    </lineage>
</organism>
<dbReference type="PANTHER" id="PTHR37804">
    <property type="entry name" value="CDAA REGULATORY PROTEIN CDAR"/>
    <property type="match status" value="1"/>
</dbReference>
<protein>
    <submittedName>
        <fullName evidence="2">YbbR domain-containing protein</fullName>
    </submittedName>
</protein>
<sequence>MDKWLQNNTVVKVVALLLAVMMWMMVNDETNPFGERDGDVSNLVYNVPLKVEYDKDRFDVSGLPQTVTLRVKGPAPSMKRLDESRLEAYVDLKDRGAGVHRNIPIQVKKKGLPGVEVVSRPRTVNVTLKEKQSKVMPVEIEVIGTPAENYHTGEPAVDPGKVRVSGPKEKLDQIRAVKAVMNAQGATETISRSVSLQVYGENGKLDGVQIEPDSVVVKVPITSSSKKVPLRMGKVVFPANGYAVEDLKMNIDQVTVYGPASYLADLKSYPGPRLNLSEAKDDRTFEMSVPLTGKAVKVNPERVTVRVKIVKGKEKMLEDVPIGTRGLKKGGEAEIAGPDRMDLTLFGAPSRLAVDESDVKAYVNLAGLGTGEHQVPVEADLPDYLRLSEKPTVTVRIQK</sequence>
<evidence type="ECO:0000313" key="3">
    <source>
        <dbReference type="Proteomes" id="UP000244240"/>
    </source>
</evidence>
<dbReference type="PANTHER" id="PTHR37804:SF1">
    <property type="entry name" value="CDAA REGULATORY PROTEIN CDAR"/>
    <property type="match status" value="1"/>
</dbReference>
<proteinExistence type="predicted"/>
<dbReference type="InterPro" id="IPR053154">
    <property type="entry name" value="c-di-AMP_regulator"/>
</dbReference>
<evidence type="ECO:0000313" key="2">
    <source>
        <dbReference type="EMBL" id="PTX58926.1"/>
    </source>
</evidence>
<keyword evidence="1" id="KW-0812">Transmembrane</keyword>
<reference evidence="2 3" key="1">
    <citation type="submission" date="2018-04" db="EMBL/GenBank/DDBJ databases">
        <title>Genomic Encyclopedia of Archaeal and Bacterial Type Strains, Phase II (KMG-II): from individual species to whole genera.</title>
        <authorList>
            <person name="Goeker M."/>
        </authorList>
    </citation>
    <scope>NUCLEOTIDE SEQUENCE [LARGE SCALE GENOMIC DNA]</scope>
    <source>
        <strain evidence="2 3">DSM 45787</strain>
    </source>
</reference>
<dbReference type="Gene3D" id="2.170.120.40">
    <property type="entry name" value="YbbR-like domain"/>
    <property type="match status" value="2"/>
</dbReference>
<dbReference type="EMBL" id="QBKR01000014">
    <property type="protein sequence ID" value="PTX58926.1"/>
    <property type="molecule type" value="Genomic_DNA"/>
</dbReference>
<keyword evidence="3" id="KW-1185">Reference proteome</keyword>
<accession>A0A2T6BSD3</accession>
<dbReference type="Pfam" id="PF07949">
    <property type="entry name" value="YbbR"/>
    <property type="match status" value="3"/>
</dbReference>
<comment type="caution">
    <text evidence="2">The sequence shown here is derived from an EMBL/GenBank/DDBJ whole genome shotgun (WGS) entry which is preliminary data.</text>
</comment>
<name>A0A2T6BSD3_9BACL</name>
<dbReference type="Proteomes" id="UP000244240">
    <property type="component" value="Unassembled WGS sequence"/>
</dbReference>
<dbReference type="InterPro" id="IPR012505">
    <property type="entry name" value="YbbR"/>
</dbReference>
<keyword evidence="1" id="KW-1133">Transmembrane helix</keyword>
<dbReference type="RefSeq" id="WP_108024158.1">
    <property type="nucleotide sequence ID" value="NZ_QBKR01000014.1"/>
</dbReference>
<dbReference type="OrthoDB" id="1013291at2"/>
<feature type="transmembrane region" description="Helical" evidence="1">
    <location>
        <begin position="9"/>
        <end position="26"/>
    </location>
</feature>
<keyword evidence="1" id="KW-0472">Membrane</keyword>
<dbReference type="Gene3D" id="2.170.120.30">
    <property type="match status" value="2"/>
</dbReference>
<evidence type="ECO:0000256" key="1">
    <source>
        <dbReference type="SAM" id="Phobius"/>
    </source>
</evidence>
<dbReference type="AlphaFoldDB" id="A0A2T6BSD3"/>
<gene>
    <name evidence="2" type="ORF">C8P63_114109</name>
</gene>